<accession>A0A6S7CCA1</accession>
<feature type="domain" description="CusB-like beta-barrel" evidence="3">
    <location>
        <begin position="201"/>
        <end position="269"/>
    </location>
</feature>
<evidence type="ECO:0000313" key="6">
    <source>
        <dbReference type="Proteomes" id="UP000494117"/>
    </source>
</evidence>
<protein>
    <submittedName>
        <fullName evidence="5">Uncharacterized protein</fullName>
    </submittedName>
</protein>
<dbReference type="Pfam" id="PF25973">
    <property type="entry name" value="BSH_CzcB"/>
    <property type="match status" value="1"/>
</dbReference>
<dbReference type="GO" id="GO:1990281">
    <property type="term" value="C:efflux pump complex"/>
    <property type="evidence" value="ECO:0007669"/>
    <property type="project" value="TreeGrafter"/>
</dbReference>
<dbReference type="Pfam" id="PF25954">
    <property type="entry name" value="Beta-barrel_RND_2"/>
    <property type="match status" value="1"/>
</dbReference>
<evidence type="ECO:0000313" key="5">
    <source>
        <dbReference type="EMBL" id="CAB3842670.1"/>
    </source>
</evidence>
<keyword evidence="2" id="KW-0732">Signal</keyword>
<gene>
    <name evidence="5" type="ORF">LMG26858_01282</name>
</gene>
<dbReference type="EMBL" id="CADILG010000006">
    <property type="protein sequence ID" value="CAB3842670.1"/>
    <property type="molecule type" value="Genomic_DNA"/>
</dbReference>
<evidence type="ECO:0000256" key="1">
    <source>
        <dbReference type="ARBA" id="ARBA00009477"/>
    </source>
</evidence>
<keyword evidence="6" id="KW-1185">Reference proteome</keyword>
<dbReference type="AlphaFoldDB" id="A0A6S7CCA1"/>
<reference evidence="5 6" key="1">
    <citation type="submission" date="2020-04" db="EMBL/GenBank/DDBJ databases">
        <authorList>
            <person name="De Canck E."/>
        </authorList>
    </citation>
    <scope>NUCLEOTIDE SEQUENCE [LARGE SCALE GENOMIC DNA]</scope>
    <source>
        <strain evidence="5 6">LMG 26858</strain>
    </source>
</reference>
<dbReference type="InterPro" id="IPR058647">
    <property type="entry name" value="BSH_CzcB-like"/>
</dbReference>
<dbReference type="Gene3D" id="2.40.50.100">
    <property type="match status" value="1"/>
</dbReference>
<dbReference type="InterPro" id="IPR006143">
    <property type="entry name" value="RND_pump_MFP"/>
</dbReference>
<name>A0A6S7CCA1_9BURK</name>
<evidence type="ECO:0000256" key="2">
    <source>
        <dbReference type="SAM" id="SignalP"/>
    </source>
</evidence>
<dbReference type="PANTHER" id="PTHR30469">
    <property type="entry name" value="MULTIDRUG RESISTANCE PROTEIN MDTA"/>
    <property type="match status" value="1"/>
</dbReference>
<feature type="domain" description="CzcB-like barrel-sandwich hybrid" evidence="4">
    <location>
        <begin position="75"/>
        <end position="190"/>
    </location>
</feature>
<dbReference type="Gene3D" id="2.40.30.170">
    <property type="match status" value="1"/>
</dbReference>
<dbReference type="InterPro" id="IPR058792">
    <property type="entry name" value="Beta-barrel_RND_2"/>
</dbReference>
<dbReference type="SUPFAM" id="SSF111369">
    <property type="entry name" value="HlyD-like secretion proteins"/>
    <property type="match status" value="1"/>
</dbReference>
<dbReference type="Proteomes" id="UP000494117">
    <property type="component" value="Unassembled WGS sequence"/>
</dbReference>
<evidence type="ECO:0000259" key="4">
    <source>
        <dbReference type="Pfam" id="PF25973"/>
    </source>
</evidence>
<dbReference type="GO" id="GO:0015562">
    <property type="term" value="F:efflux transmembrane transporter activity"/>
    <property type="evidence" value="ECO:0007669"/>
    <property type="project" value="TreeGrafter"/>
</dbReference>
<evidence type="ECO:0000259" key="3">
    <source>
        <dbReference type="Pfam" id="PF25954"/>
    </source>
</evidence>
<feature type="chain" id="PRO_5028982718" evidence="2">
    <location>
        <begin position="33"/>
        <end position="273"/>
    </location>
</feature>
<feature type="signal peptide" evidence="2">
    <location>
        <begin position="1"/>
        <end position="32"/>
    </location>
</feature>
<dbReference type="NCBIfam" id="TIGR01730">
    <property type="entry name" value="RND_mfp"/>
    <property type="match status" value="1"/>
</dbReference>
<sequence>MQRPDSMTPRYRLPRPALLAVTATLIAAAAGAQGLPPDARLPLLAEPALSAQAGNLQAPMACLIEPFQVSELGSASAGVLASILVQRGDVVKKGQVVAELNTSVDEATLGLRRAEAAYLSRVVDRNTDLFKRQLLPAGDYDEMTSRSRQAQLQVALQQAILAERSIKSPFDGVVAERLAGPGDRINDNKIVKLAQINPLLVKVVVPESLYGQIKADAEAQITVNQAITDKPLQAKVWRIDRVMDAASGTFTVLLRLPNEGNVIPSGIRCSVKF</sequence>
<organism evidence="5 6">
    <name type="scientific">Achromobacter anxifer</name>
    <dbReference type="NCBI Taxonomy" id="1287737"/>
    <lineage>
        <taxon>Bacteria</taxon>
        <taxon>Pseudomonadati</taxon>
        <taxon>Pseudomonadota</taxon>
        <taxon>Betaproteobacteria</taxon>
        <taxon>Burkholderiales</taxon>
        <taxon>Alcaligenaceae</taxon>
        <taxon>Achromobacter</taxon>
    </lineage>
</organism>
<proteinExistence type="inferred from homology"/>
<comment type="similarity">
    <text evidence="1">Belongs to the membrane fusion protein (MFP) (TC 8.A.1) family.</text>
</comment>